<dbReference type="AlphaFoldDB" id="A0A853L2X6"/>
<reference evidence="11 12" key="1">
    <citation type="submission" date="2014-07" db="EMBL/GenBank/DDBJ databases">
        <title>Draft genome sequence of Thalassospira tepidiphila 1-1B.</title>
        <authorList>
            <person name="Lai Q."/>
            <person name="Shao Z."/>
        </authorList>
    </citation>
    <scope>NUCLEOTIDE SEQUENCE [LARGE SCALE GENOMIC DNA]</scope>
    <source>
        <strain evidence="11 12">MCCC 1A03514</strain>
    </source>
</reference>
<dbReference type="NCBIfam" id="NF004836">
    <property type="entry name" value="PRK06186.1"/>
    <property type="match status" value="1"/>
</dbReference>
<dbReference type="GO" id="GO:0005829">
    <property type="term" value="C:cytosol"/>
    <property type="evidence" value="ECO:0007669"/>
    <property type="project" value="TreeGrafter"/>
</dbReference>
<evidence type="ECO:0000256" key="1">
    <source>
        <dbReference type="ARBA" id="ARBA00005171"/>
    </source>
</evidence>
<keyword evidence="8" id="KW-0665">Pyrimidine biosynthesis</keyword>
<sequence>MTVTIALVGDYNPNVTAHQAIPKALELAAKNLGITVTFHWVATSDIDCPDAQALDGYNGIWCVPASPYQSFDGALAAIRRARENRIAFLGSCGGYQHAILEYARNVLGLADAANAEIDPDTDLPLIAPLSCALIDQDGGIDLAENSVIRKVCGTAHLTETYRCSFGFNPEYAHVLDGRDLRIVAWDQDRDPRAVELRGHPFFIGTAFQPERAALRGEDHPLINAFVRAVAG</sequence>
<dbReference type="Gene3D" id="3.40.50.880">
    <property type="match status" value="1"/>
</dbReference>
<comment type="catalytic activity">
    <reaction evidence="9">
        <text>UTP + L-glutamine + ATP + H2O = CTP + L-glutamate + ADP + phosphate + 2 H(+)</text>
        <dbReference type="Rhea" id="RHEA:26426"/>
        <dbReference type="ChEBI" id="CHEBI:15377"/>
        <dbReference type="ChEBI" id="CHEBI:15378"/>
        <dbReference type="ChEBI" id="CHEBI:29985"/>
        <dbReference type="ChEBI" id="CHEBI:30616"/>
        <dbReference type="ChEBI" id="CHEBI:37563"/>
        <dbReference type="ChEBI" id="CHEBI:43474"/>
        <dbReference type="ChEBI" id="CHEBI:46398"/>
        <dbReference type="ChEBI" id="CHEBI:58359"/>
        <dbReference type="ChEBI" id="CHEBI:456216"/>
        <dbReference type="EC" id="6.3.4.2"/>
    </reaction>
</comment>
<evidence type="ECO:0000313" key="11">
    <source>
        <dbReference type="EMBL" id="OAZ11597.1"/>
    </source>
</evidence>
<dbReference type="GO" id="GO:0003883">
    <property type="term" value="F:CTP synthase activity"/>
    <property type="evidence" value="ECO:0007669"/>
    <property type="project" value="UniProtKB-EC"/>
</dbReference>
<evidence type="ECO:0000256" key="4">
    <source>
        <dbReference type="ARBA" id="ARBA00022598"/>
    </source>
</evidence>
<comment type="pathway">
    <text evidence="1">Pyrimidine metabolism; CTP biosynthesis via de novo pathway; CTP from UDP: step 2/2.</text>
</comment>
<dbReference type="GO" id="GO:0042802">
    <property type="term" value="F:identical protein binding"/>
    <property type="evidence" value="ECO:0007669"/>
    <property type="project" value="TreeGrafter"/>
</dbReference>
<dbReference type="SUPFAM" id="SSF52317">
    <property type="entry name" value="Class I glutamine amidotransferase-like"/>
    <property type="match status" value="1"/>
</dbReference>
<evidence type="ECO:0000256" key="3">
    <source>
        <dbReference type="ARBA" id="ARBA00012291"/>
    </source>
</evidence>
<dbReference type="EC" id="6.3.4.2" evidence="3"/>
<keyword evidence="6" id="KW-0067">ATP-binding</keyword>
<evidence type="ECO:0000256" key="2">
    <source>
        <dbReference type="ARBA" id="ARBA00007533"/>
    </source>
</evidence>
<evidence type="ECO:0000256" key="5">
    <source>
        <dbReference type="ARBA" id="ARBA00022741"/>
    </source>
</evidence>
<gene>
    <name evidence="11" type="ORF">TH4_00435</name>
</gene>
<dbReference type="GO" id="GO:0005524">
    <property type="term" value="F:ATP binding"/>
    <property type="evidence" value="ECO:0007669"/>
    <property type="project" value="UniProtKB-KW"/>
</dbReference>
<comment type="similarity">
    <text evidence="2">Belongs to the CTP synthase family.</text>
</comment>
<dbReference type="Pfam" id="PF00117">
    <property type="entry name" value="GATase"/>
    <property type="match status" value="1"/>
</dbReference>
<dbReference type="Proteomes" id="UP000094009">
    <property type="component" value="Unassembled WGS sequence"/>
</dbReference>
<dbReference type="InterPro" id="IPR017926">
    <property type="entry name" value="GATASE"/>
</dbReference>
<dbReference type="RefSeq" id="WP_064779513.1">
    <property type="nucleotide sequence ID" value="NZ_JPVZ01000001.1"/>
</dbReference>
<evidence type="ECO:0000313" key="12">
    <source>
        <dbReference type="Proteomes" id="UP000094009"/>
    </source>
</evidence>
<comment type="caution">
    <text evidence="11">The sequence shown here is derived from an EMBL/GenBank/DDBJ whole genome shotgun (WGS) entry which is preliminary data.</text>
</comment>
<organism evidence="11 12">
    <name type="scientific">Thalassospira tepidiphila MCCC 1A03514</name>
    <dbReference type="NCBI Taxonomy" id="1177930"/>
    <lineage>
        <taxon>Bacteria</taxon>
        <taxon>Pseudomonadati</taxon>
        <taxon>Pseudomonadota</taxon>
        <taxon>Alphaproteobacteria</taxon>
        <taxon>Rhodospirillales</taxon>
        <taxon>Thalassospiraceae</taxon>
        <taxon>Thalassospira</taxon>
    </lineage>
</organism>
<evidence type="ECO:0000259" key="10">
    <source>
        <dbReference type="Pfam" id="PF00117"/>
    </source>
</evidence>
<feature type="domain" description="Glutamine amidotransferase" evidence="10">
    <location>
        <begin position="23"/>
        <end position="227"/>
    </location>
</feature>
<dbReference type="PANTHER" id="PTHR11550">
    <property type="entry name" value="CTP SYNTHASE"/>
    <property type="match status" value="1"/>
</dbReference>
<evidence type="ECO:0000256" key="6">
    <source>
        <dbReference type="ARBA" id="ARBA00022840"/>
    </source>
</evidence>
<accession>A0A853L2X6</accession>
<proteinExistence type="inferred from homology"/>
<dbReference type="InterPro" id="IPR029062">
    <property type="entry name" value="Class_I_gatase-like"/>
</dbReference>
<dbReference type="EMBL" id="JPVZ01000001">
    <property type="protein sequence ID" value="OAZ11597.1"/>
    <property type="molecule type" value="Genomic_DNA"/>
</dbReference>
<dbReference type="GO" id="GO:0044210">
    <property type="term" value="P:'de novo' CTP biosynthetic process"/>
    <property type="evidence" value="ECO:0007669"/>
    <property type="project" value="UniProtKB-UniPathway"/>
</dbReference>
<evidence type="ECO:0000256" key="9">
    <source>
        <dbReference type="ARBA" id="ARBA00047781"/>
    </source>
</evidence>
<dbReference type="UniPathway" id="UPA00159">
    <property type="reaction ID" value="UER00277"/>
</dbReference>
<dbReference type="InterPro" id="IPR004468">
    <property type="entry name" value="CTP_synthase"/>
</dbReference>
<dbReference type="PANTHER" id="PTHR11550:SF0">
    <property type="entry name" value="CTP SYNTHASE-RELATED"/>
    <property type="match status" value="1"/>
</dbReference>
<protein>
    <recommendedName>
        <fullName evidence="3">CTP synthase (glutamine hydrolyzing)</fullName>
        <ecNumber evidence="3">6.3.4.2</ecNumber>
    </recommendedName>
</protein>
<evidence type="ECO:0000256" key="7">
    <source>
        <dbReference type="ARBA" id="ARBA00022962"/>
    </source>
</evidence>
<keyword evidence="7" id="KW-0315">Glutamine amidotransferase</keyword>
<evidence type="ECO:0000256" key="8">
    <source>
        <dbReference type="ARBA" id="ARBA00022975"/>
    </source>
</evidence>
<name>A0A853L2X6_9PROT</name>
<keyword evidence="4" id="KW-0436">Ligase</keyword>
<keyword evidence="5" id="KW-0547">Nucleotide-binding</keyword>
<dbReference type="GO" id="GO:0019856">
    <property type="term" value="P:pyrimidine nucleobase biosynthetic process"/>
    <property type="evidence" value="ECO:0007669"/>
    <property type="project" value="TreeGrafter"/>
</dbReference>